<feature type="region of interest" description="Disordered" evidence="1">
    <location>
        <begin position="1"/>
        <end position="88"/>
    </location>
</feature>
<dbReference type="EMBL" id="MU006310">
    <property type="protein sequence ID" value="KAF2849723.1"/>
    <property type="molecule type" value="Genomic_DNA"/>
</dbReference>
<feature type="compositionally biased region" description="Low complexity" evidence="1">
    <location>
        <begin position="79"/>
        <end position="88"/>
    </location>
</feature>
<feature type="region of interest" description="Disordered" evidence="1">
    <location>
        <begin position="421"/>
        <end position="457"/>
    </location>
</feature>
<keyword evidence="3" id="KW-1185">Reference proteome</keyword>
<feature type="region of interest" description="Disordered" evidence="1">
    <location>
        <begin position="100"/>
        <end position="186"/>
    </location>
</feature>
<feature type="compositionally biased region" description="Polar residues" evidence="1">
    <location>
        <begin position="165"/>
        <end position="177"/>
    </location>
</feature>
<feature type="compositionally biased region" description="Pro residues" evidence="1">
    <location>
        <begin position="624"/>
        <end position="634"/>
    </location>
</feature>
<dbReference type="OrthoDB" id="3801597at2759"/>
<feature type="region of interest" description="Disordered" evidence="1">
    <location>
        <begin position="593"/>
        <end position="637"/>
    </location>
</feature>
<accession>A0A6A7B366</accession>
<name>A0A6A7B366_9PLEO</name>
<feature type="compositionally biased region" description="Polar residues" evidence="1">
    <location>
        <begin position="131"/>
        <end position="140"/>
    </location>
</feature>
<protein>
    <submittedName>
        <fullName evidence="2">Uncharacterized protein</fullName>
    </submittedName>
</protein>
<feature type="compositionally biased region" description="Pro residues" evidence="1">
    <location>
        <begin position="65"/>
        <end position="78"/>
    </location>
</feature>
<evidence type="ECO:0000313" key="2">
    <source>
        <dbReference type="EMBL" id="KAF2849723.1"/>
    </source>
</evidence>
<evidence type="ECO:0000256" key="1">
    <source>
        <dbReference type="SAM" id="MobiDB-lite"/>
    </source>
</evidence>
<proteinExistence type="predicted"/>
<feature type="region of interest" description="Disordered" evidence="1">
    <location>
        <begin position="682"/>
        <end position="701"/>
    </location>
</feature>
<organism evidence="2 3">
    <name type="scientific">Plenodomus tracheiphilus IPT5</name>
    <dbReference type="NCBI Taxonomy" id="1408161"/>
    <lineage>
        <taxon>Eukaryota</taxon>
        <taxon>Fungi</taxon>
        <taxon>Dikarya</taxon>
        <taxon>Ascomycota</taxon>
        <taxon>Pezizomycotina</taxon>
        <taxon>Dothideomycetes</taxon>
        <taxon>Pleosporomycetidae</taxon>
        <taxon>Pleosporales</taxon>
        <taxon>Pleosporineae</taxon>
        <taxon>Leptosphaeriaceae</taxon>
        <taxon>Plenodomus</taxon>
    </lineage>
</organism>
<gene>
    <name evidence="2" type="ORF">T440DRAFT_124797</name>
</gene>
<reference evidence="2" key="1">
    <citation type="submission" date="2020-01" db="EMBL/GenBank/DDBJ databases">
        <authorList>
            <consortium name="DOE Joint Genome Institute"/>
            <person name="Haridas S."/>
            <person name="Albert R."/>
            <person name="Binder M."/>
            <person name="Bloem J."/>
            <person name="Labutti K."/>
            <person name="Salamov A."/>
            <person name="Andreopoulos B."/>
            <person name="Baker S.E."/>
            <person name="Barry K."/>
            <person name="Bills G."/>
            <person name="Bluhm B.H."/>
            <person name="Cannon C."/>
            <person name="Castanera R."/>
            <person name="Culley D.E."/>
            <person name="Daum C."/>
            <person name="Ezra D."/>
            <person name="Gonzalez J.B."/>
            <person name="Henrissat B."/>
            <person name="Kuo A."/>
            <person name="Liang C."/>
            <person name="Lipzen A."/>
            <person name="Lutzoni F."/>
            <person name="Magnuson J."/>
            <person name="Mondo S."/>
            <person name="Nolan M."/>
            <person name="Ohm R."/>
            <person name="Pangilinan J."/>
            <person name="Park H.-J."/>
            <person name="Ramirez L."/>
            <person name="Alfaro M."/>
            <person name="Sun H."/>
            <person name="Tritt A."/>
            <person name="Yoshinaga Y."/>
            <person name="Zwiers L.-H."/>
            <person name="Turgeon B.G."/>
            <person name="Goodwin S.B."/>
            <person name="Spatafora J.W."/>
            <person name="Crous P.W."/>
            <person name="Grigoriev I.V."/>
        </authorList>
    </citation>
    <scope>NUCLEOTIDE SEQUENCE</scope>
    <source>
        <strain evidence="2">IPT5</strain>
    </source>
</reference>
<dbReference type="AlphaFoldDB" id="A0A6A7B366"/>
<dbReference type="Proteomes" id="UP000799423">
    <property type="component" value="Unassembled WGS sequence"/>
</dbReference>
<sequence length="763" mass="83968">MPYGLRAKTDLKRPQRYSQANAVNNHGADQRSEANIKESPSKPPLPPIFTIARADSHQTVDPLPTLSPPAPSPSPPLTSPAATSPTTAAAVGPALALPAVIVSAPSRRRVRNMLPSVKQVRKDKRSRDNGEPTSDYENSAPSRRPSRRPRRRSIESASVVPSIYPTLTPSAFPTKSGTPPPKKHAQTLEVERQQYARHIMEARKDGNQKRIRESEQAVDRLYACAPPTDQLTADDPDQSRWYRQVKERSSNDYSSAEVIHATNTAFCDCSHYSLQVLFSSLSPSLRQVIIDSIRDEFPPGSYHDPYFPVQIILGLTYSQLSQIIAENIEVWNSDEEIIPHLRELKQQYPDEGIDPDLPPPLEVVRAIKFLKQNHLAGNLLGEWQLPLPSAECFAMFAEESLQLDIPCDPGESIFTPASLQPEDHNPMGPRHQAVTISGRSKAPSKSRKQKSVVGGSRFTSQSCKLDASVATSPAPSSSAYRPVKLMDISYTASELEGLRFASFLKDQSPPRNGSKLEYPFPIDRSAEAAVTPHHAVREYTNMNRALRLGLGDGTALYPVLEPTTRTSKASAAWLTDPRRIDTASVSERQYAQNRSLNTIAQHEFNSKGLYPTKKSRSPSKSNDAPPPAPPPPPQIFAAPWEIQQPASGQSIHNPTLLPYSEVDRMFAEEDEHVPAGWTLHNPQPATNADPALKHGPTPEQQGVIDKKIREMYKDLTIPLAQRPWDQRGDKKGKKERKDSGIIIVEPAVGGVGVGVGGLDCGRG</sequence>
<feature type="compositionally biased region" description="Basic and acidic residues" evidence="1">
    <location>
        <begin position="28"/>
        <end position="40"/>
    </location>
</feature>
<evidence type="ECO:0000313" key="3">
    <source>
        <dbReference type="Proteomes" id="UP000799423"/>
    </source>
</evidence>